<dbReference type="Gene3D" id="2.60.40.10">
    <property type="entry name" value="Immunoglobulins"/>
    <property type="match status" value="1"/>
</dbReference>
<dbReference type="CDD" id="cd00063">
    <property type="entry name" value="FN3"/>
    <property type="match status" value="1"/>
</dbReference>
<evidence type="ECO:0000256" key="1">
    <source>
        <dbReference type="SAM" id="Phobius"/>
    </source>
</evidence>
<dbReference type="Proteomes" id="UP001148018">
    <property type="component" value="Unassembled WGS sequence"/>
</dbReference>
<dbReference type="InterPro" id="IPR003961">
    <property type="entry name" value="FN3_dom"/>
</dbReference>
<evidence type="ECO:0000313" key="3">
    <source>
        <dbReference type="EMBL" id="KAJ3599359.1"/>
    </source>
</evidence>
<keyword evidence="1" id="KW-1133">Transmembrane helix</keyword>
<comment type="caution">
    <text evidence="3">The sequence shown here is derived from an EMBL/GenBank/DDBJ whole genome shotgun (WGS) entry which is preliminary data.</text>
</comment>
<dbReference type="SMART" id="SM00060">
    <property type="entry name" value="FN3"/>
    <property type="match status" value="1"/>
</dbReference>
<dbReference type="PANTHER" id="PTHR48483:SF1">
    <property type="entry name" value="INTERLEUKIN-12 RECEPTOR SUBUNIT BETA-1-RELATED"/>
    <property type="match status" value="1"/>
</dbReference>
<protein>
    <recommendedName>
        <fullName evidence="2">Fibronectin type-III domain-containing protein</fullName>
    </recommendedName>
</protein>
<dbReference type="PROSITE" id="PS50853">
    <property type="entry name" value="FN3"/>
    <property type="match status" value="1"/>
</dbReference>
<evidence type="ECO:0000259" key="2">
    <source>
        <dbReference type="PROSITE" id="PS50853"/>
    </source>
</evidence>
<name>A0A9Q0E1G1_9TELE</name>
<evidence type="ECO:0000313" key="4">
    <source>
        <dbReference type="Proteomes" id="UP001148018"/>
    </source>
</evidence>
<dbReference type="EMBL" id="JANIIK010000048">
    <property type="protein sequence ID" value="KAJ3599359.1"/>
    <property type="molecule type" value="Genomic_DNA"/>
</dbReference>
<reference evidence="3" key="1">
    <citation type="submission" date="2022-07" db="EMBL/GenBank/DDBJ databases">
        <title>Chromosome-level genome of Muraenolepis orangiensis.</title>
        <authorList>
            <person name="Kim J."/>
        </authorList>
    </citation>
    <scope>NUCLEOTIDE SEQUENCE</scope>
    <source>
        <strain evidence="3">KU_S4_2022</strain>
        <tissue evidence="3">Muscle</tissue>
    </source>
</reference>
<keyword evidence="1" id="KW-0812">Transmembrane</keyword>
<feature type="transmembrane region" description="Helical" evidence="1">
    <location>
        <begin position="334"/>
        <end position="357"/>
    </location>
</feature>
<dbReference type="OrthoDB" id="8945484at2759"/>
<feature type="domain" description="Fibronectin type-III" evidence="2">
    <location>
        <begin position="226"/>
        <end position="326"/>
    </location>
</feature>
<dbReference type="PANTHER" id="PTHR48483">
    <property type="entry name" value="INTERLEUKIN-27 SUBUNIT BETA"/>
    <property type="match status" value="1"/>
</dbReference>
<accession>A0A9Q0E1G1</accession>
<keyword evidence="4" id="KW-1185">Reference proteome</keyword>
<dbReference type="InterPro" id="IPR053073">
    <property type="entry name" value="IL11/IL27_subunit_beta"/>
</dbReference>
<gene>
    <name evidence="3" type="ORF">NHX12_033322</name>
</gene>
<dbReference type="AlphaFoldDB" id="A0A9Q0E1G1"/>
<dbReference type="InterPro" id="IPR036116">
    <property type="entry name" value="FN3_sf"/>
</dbReference>
<organism evidence="3 4">
    <name type="scientific">Muraenolepis orangiensis</name>
    <name type="common">Patagonian moray cod</name>
    <dbReference type="NCBI Taxonomy" id="630683"/>
    <lineage>
        <taxon>Eukaryota</taxon>
        <taxon>Metazoa</taxon>
        <taxon>Chordata</taxon>
        <taxon>Craniata</taxon>
        <taxon>Vertebrata</taxon>
        <taxon>Euteleostomi</taxon>
        <taxon>Actinopterygii</taxon>
        <taxon>Neopterygii</taxon>
        <taxon>Teleostei</taxon>
        <taxon>Neoteleostei</taxon>
        <taxon>Acanthomorphata</taxon>
        <taxon>Zeiogadaria</taxon>
        <taxon>Gadariae</taxon>
        <taxon>Gadiformes</taxon>
        <taxon>Muraenolepidoidei</taxon>
        <taxon>Muraenolepididae</taxon>
        <taxon>Muraenolepis</taxon>
    </lineage>
</organism>
<dbReference type="InterPro" id="IPR013783">
    <property type="entry name" value="Ig-like_fold"/>
</dbReference>
<sequence length="468" mass="52300">MCCLPPPFMLSPGRFTGSSPVRHLWLSAMVAVVVLSRVGKEIKQTPEVELKSTDFENGTRLLVVTWKAVPPAERAGGVNYTLTNPQHGCPGSGRTMVSSTNHRLYVTYSAVNLSISVTNGAGTSTPRYFYEPAKPAKDLKACEKNLTDIHRQVPKNSCVEWYEFKEEDTQPTAVKTLLAKMCISKMLEEMEDYVRYSYLEHKCDQGVPQTVEMCLLYKKEGVPLIKPLDFTGVNETDSSVDLSWLSIPPKDQRAFITHYALCHSKTNQSQEIKRTEEVCRNLSASQTKFRLENLAPETEYNISLAGVTRVGSGPRAILILPTFPPKQPLAAGSFLVWISLGLLITFFVASILCSFVVKRFKSMIFPPIPKPILCSPFNGAANQQELEQREQVDEVSVHLQLVLGGKHHSFDEEDNVDIAKTLLGTDEDQIQRESFESPGGQEEALYRNGLVFDMKAEEDRRSPESWCG</sequence>
<keyword evidence="1" id="KW-0472">Membrane</keyword>
<dbReference type="Pfam" id="PF00041">
    <property type="entry name" value="fn3"/>
    <property type="match status" value="1"/>
</dbReference>
<dbReference type="SUPFAM" id="SSF49265">
    <property type="entry name" value="Fibronectin type III"/>
    <property type="match status" value="1"/>
</dbReference>
<proteinExistence type="predicted"/>